<evidence type="ECO:0008006" key="4">
    <source>
        <dbReference type="Google" id="ProtNLM"/>
    </source>
</evidence>
<dbReference type="Pfam" id="PF09411">
    <property type="entry name" value="PagL"/>
    <property type="match status" value="1"/>
</dbReference>
<evidence type="ECO:0000256" key="1">
    <source>
        <dbReference type="SAM" id="SignalP"/>
    </source>
</evidence>
<proteinExistence type="predicted"/>
<protein>
    <recommendedName>
        <fullName evidence="4">Acyloxyacyl hydrolase</fullName>
    </recommendedName>
</protein>
<gene>
    <name evidence="2" type="ORF">GCM10023093_03230</name>
</gene>
<evidence type="ECO:0000313" key="2">
    <source>
        <dbReference type="EMBL" id="GAA4460494.1"/>
    </source>
</evidence>
<reference evidence="3" key="1">
    <citation type="journal article" date="2019" name="Int. J. Syst. Evol. Microbiol.">
        <title>The Global Catalogue of Microorganisms (GCM) 10K type strain sequencing project: providing services to taxonomists for standard genome sequencing and annotation.</title>
        <authorList>
            <consortium name="The Broad Institute Genomics Platform"/>
            <consortium name="The Broad Institute Genome Sequencing Center for Infectious Disease"/>
            <person name="Wu L."/>
            <person name="Ma J."/>
        </authorList>
    </citation>
    <scope>NUCLEOTIDE SEQUENCE [LARGE SCALE GENOMIC DNA]</scope>
    <source>
        <strain evidence="3">JCM 32105</strain>
    </source>
</reference>
<organism evidence="2 3">
    <name type="scientific">Nemorincola caseinilytica</name>
    <dbReference type="NCBI Taxonomy" id="2054315"/>
    <lineage>
        <taxon>Bacteria</taxon>
        <taxon>Pseudomonadati</taxon>
        <taxon>Bacteroidota</taxon>
        <taxon>Chitinophagia</taxon>
        <taxon>Chitinophagales</taxon>
        <taxon>Chitinophagaceae</taxon>
        <taxon>Nemorincola</taxon>
    </lineage>
</organism>
<keyword evidence="1" id="KW-0732">Signal</keyword>
<feature type="signal peptide" evidence="1">
    <location>
        <begin position="1"/>
        <end position="20"/>
    </location>
</feature>
<sequence>MPFRSLTVLLLLLSAQAAPAQDNRPGAGFCVDVNYFAGKVIKHTAKFRLPVPDVSTGLDLNLQWKTYGKRDWHQRRRYPTIGIGLAYTNYGIDSVYGRCFSIYPNIEIPLIAGDRLRWTVRIGDGAGFVTRKYSRVAPIDTQNNAISSHLNDYASFMMDLRYKVSSHLHVQAGVNFSHISNASFRQPNLGINLAGVHVGFKYFPVTDAPKPIKHELQPLSRRWLGQFRLGLAYTGSNAPEGPSYPVYLVTALASKRWISKNKALIGLDYSYHQQITAFLRNNSFVEPGTEKQHAYKMAVLAGNEFILGRLGVVLQVGYYVKQAFQSQGKLYQKLGGNLYLSRNDKAFVKEMYLCAFLKTHLSTAELAEFGFGMSF</sequence>
<dbReference type="Gene3D" id="2.40.160.20">
    <property type="match status" value="1"/>
</dbReference>
<dbReference type="RefSeq" id="WP_345077532.1">
    <property type="nucleotide sequence ID" value="NZ_BAABFA010000004.1"/>
</dbReference>
<feature type="chain" id="PRO_5047477131" description="Acyloxyacyl hydrolase" evidence="1">
    <location>
        <begin position="21"/>
        <end position="375"/>
    </location>
</feature>
<name>A0ABP8N619_9BACT</name>
<dbReference type="Proteomes" id="UP001500067">
    <property type="component" value="Unassembled WGS sequence"/>
</dbReference>
<keyword evidence="3" id="KW-1185">Reference proteome</keyword>
<accession>A0ABP8N619</accession>
<comment type="caution">
    <text evidence="2">The sequence shown here is derived from an EMBL/GenBank/DDBJ whole genome shotgun (WGS) entry which is preliminary data.</text>
</comment>
<dbReference type="InterPro" id="IPR018550">
    <property type="entry name" value="Lipid-A_deacylase-rel"/>
</dbReference>
<evidence type="ECO:0000313" key="3">
    <source>
        <dbReference type="Proteomes" id="UP001500067"/>
    </source>
</evidence>
<dbReference type="EMBL" id="BAABFA010000004">
    <property type="protein sequence ID" value="GAA4460494.1"/>
    <property type="molecule type" value="Genomic_DNA"/>
</dbReference>